<dbReference type="eggNOG" id="KOG0858">
    <property type="taxonomic scope" value="Eukaryota"/>
</dbReference>
<evidence type="ECO:0000256" key="2">
    <source>
        <dbReference type="ARBA" id="ARBA00008917"/>
    </source>
</evidence>
<dbReference type="KEGG" id="cal:CAALFM_CR10810CA"/>
<feature type="transmembrane region" description="Helical" evidence="7">
    <location>
        <begin position="18"/>
        <end position="40"/>
    </location>
</feature>
<comment type="subcellular location">
    <subcellularLocation>
        <location evidence="1 7">Endoplasmic reticulum membrane</location>
        <topology evidence="1 7">Multi-pass membrane protein</topology>
    </subcellularLocation>
</comment>
<dbReference type="GO" id="GO:0030968">
    <property type="term" value="P:endoplasmic reticulum unfolded protein response"/>
    <property type="evidence" value="ECO:0000318"/>
    <property type="project" value="GO_Central"/>
</dbReference>
<dbReference type="GeneID" id="3638949"/>
<dbReference type="GO" id="GO:0005789">
    <property type="term" value="C:endoplasmic reticulum membrane"/>
    <property type="evidence" value="ECO:0000318"/>
    <property type="project" value="GO_Central"/>
</dbReference>
<evidence type="ECO:0000313" key="10">
    <source>
        <dbReference type="Proteomes" id="UP000000559"/>
    </source>
</evidence>
<gene>
    <name evidence="9" type="ordered locus">CAALFM_CR10810CA</name>
    <name evidence="8" type="ordered locus">orf19.7672</name>
</gene>
<sequence length="331" mass="37161">MANTIVENIQRIPPVTRFFTLASVMTCLAITSFDALPGLFCNYHTLSNDFAGIYKVYQKGNSFNTAKAIALQVINSYKFLTSTLIPSDVLSSQRWNALMDIYFFYTFSNHLEAYGGKFNGNFPDYLWYAITCGTMVNVFALFYNAFFDPMPIFPHDCLLACLTYTWSRANKNAKINLMGIVPIKAYYLPLGNILIKLILRGPSGLVDTIIGILSGYLYLCIQSNTLPVYNLLPDAYGKNTEQHTDARRVGISRYVDNGGSQYEYIGDSIYDKGYWKAPKFFYNLLGYPSKNSVRTTAFDSTPRNEESATTGYSWFGSGATAFRGKGHRLGS</sequence>
<keyword evidence="4 7" id="KW-0256">Endoplasmic reticulum</keyword>
<dbReference type="EMBL" id="CP017630">
    <property type="protein sequence ID" value="AOW31729.1"/>
    <property type="molecule type" value="Genomic_DNA"/>
</dbReference>
<evidence type="ECO:0000256" key="5">
    <source>
        <dbReference type="ARBA" id="ARBA00022989"/>
    </source>
</evidence>
<keyword evidence="3 7" id="KW-0812">Transmembrane</keyword>
<evidence type="ECO:0000313" key="8">
    <source>
        <dbReference type="CGD" id="CAL0000186904"/>
    </source>
</evidence>
<keyword evidence="5 7" id="KW-1133">Transmembrane helix</keyword>
<keyword evidence="10" id="KW-1185">Reference proteome</keyword>
<dbReference type="RefSeq" id="XP_719430.1">
    <property type="nucleotide sequence ID" value="XM_714337.1"/>
</dbReference>
<organism evidence="9 10">
    <name type="scientific">Candida albicans (strain SC5314 / ATCC MYA-2876)</name>
    <name type="common">Yeast</name>
    <dbReference type="NCBI Taxonomy" id="237561"/>
    <lineage>
        <taxon>Eukaryota</taxon>
        <taxon>Fungi</taxon>
        <taxon>Dikarya</taxon>
        <taxon>Ascomycota</taxon>
        <taxon>Saccharomycotina</taxon>
        <taxon>Pichiomycetes</taxon>
        <taxon>Debaryomycetaceae</taxon>
        <taxon>Candida/Lodderomyces clade</taxon>
        <taxon>Candida</taxon>
    </lineage>
</organism>
<protein>
    <recommendedName>
        <fullName evidence="7">Derlin</fullName>
    </recommendedName>
</protein>
<dbReference type="OMA" id="PDCLWFT"/>
<evidence type="ECO:0000256" key="4">
    <source>
        <dbReference type="ARBA" id="ARBA00022824"/>
    </source>
</evidence>
<dbReference type="GO" id="GO:0036503">
    <property type="term" value="P:ERAD pathway"/>
    <property type="evidence" value="ECO:0000318"/>
    <property type="project" value="GO_Central"/>
</dbReference>
<dbReference type="CGD" id="CAL0000186904">
    <property type="gene designation" value="orf19.7672"/>
</dbReference>
<reference evidence="9 10" key="3">
    <citation type="journal article" date="2013" name="Genome Biol.">
        <title>Assembly of a phased diploid Candida albicans genome facilitates allele-specific measurements and provides a simple model for repeat and indel structure.</title>
        <authorList>
            <person name="Muzzey D."/>
            <person name="Schwartz K."/>
            <person name="Weissman J.S."/>
            <person name="Sherlock G."/>
        </authorList>
    </citation>
    <scope>NUCLEOTIDE SEQUENCE [LARGE SCALE GENOMIC DNA]</scope>
    <source>
        <strain evidence="10">SC5314 / ATCC MYA-2876</strain>
    </source>
</reference>
<evidence type="ECO:0000256" key="3">
    <source>
        <dbReference type="ARBA" id="ARBA00022692"/>
    </source>
</evidence>
<reference evidence="9 10" key="1">
    <citation type="journal article" date="2004" name="Proc. Natl. Acad. Sci. U.S.A.">
        <title>The diploid genome sequence of Candida albicans.</title>
        <authorList>
            <person name="Jones T."/>
            <person name="Federspiel N.A."/>
            <person name="Chibana H."/>
            <person name="Dungan J."/>
            <person name="Kalman S."/>
            <person name="Magee B.B."/>
            <person name="Newport G."/>
            <person name="Thorstenson Y.R."/>
            <person name="Agabian N."/>
            <person name="Magee P.T."/>
            <person name="Davis R.W."/>
            <person name="Scherer S."/>
        </authorList>
    </citation>
    <scope>NUCLEOTIDE SEQUENCE [LARGE SCALE GENOMIC DNA]</scope>
    <source>
        <strain evidence="10">SC5314 / ATCC MYA-2876</strain>
    </source>
</reference>
<dbReference type="Pfam" id="PF04511">
    <property type="entry name" value="DER1"/>
    <property type="match status" value="1"/>
</dbReference>
<dbReference type="STRING" id="237561.A0A1D8PUC4"/>
<evidence type="ECO:0000256" key="6">
    <source>
        <dbReference type="ARBA" id="ARBA00023136"/>
    </source>
</evidence>
<dbReference type="InterPro" id="IPR007599">
    <property type="entry name" value="DER1"/>
</dbReference>
<comment type="similarity">
    <text evidence="2 7">Belongs to the derlin family.</text>
</comment>
<dbReference type="PANTHER" id="PTHR11009">
    <property type="entry name" value="DER1-LIKE PROTEIN, DERLIN"/>
    <property type="match status" value="1"/>
</dbReference>
<proteinExistence type="inferred from homology"/>
<dbReference type="FunCoup" id="A0A1D8PUC4">
    <property type="interactions" value="497"/>
</dbReference>
<dbReference type="OrthoDB" id="19102at2759"/>
<dbReference type="GO" id="GO:0005047">
    <property type="term" value="F:signal recognition particle binding"/>
    <property type="evidence" value="ECO:0000318"/>
    <property type="project" value="GO_Central"/>
</dbReference>
<comment type="function">
    <text evidence="7">May be involved in the degradation of misfolded endoplasmic reticulum (ER) luminal proteins.</text>
</comment>
<keyword evidence="6 7" id="KW-0472">Membrane</keyword>
<feature type="transmembrane region" description="Helical" evidence="7">
    <location>
        <begin position="125"/>
        <end position="146"/>
    </location>
</feature>
<dbReference type="VEuPathDB" id="FungiDB:CR_10810C_A"/>
<reference evidence="9 10" key="2">
    <citation type="journal article" date="2007" name="Genome Biol.">
        <title>Assembly of the Candida albicans genome into sixteen supercontigs aligned on the eight chromosomes.</title>
        <authorList>
            <person name="van het Hoog M."/>
            <person name="Rast T.J."/>
            <person name="Martchenko M."/>
            <person name="Grindle S."/>
            <person name="Dignard D."/>
            <person name="Hogues H."/>
            <person name="Cuomo C."/>
            <person name="Berriman M."/>
            <person name="Scherer S."/>
            <person name="Magee B.B."/>
            <person name="Whiteway M."/>
            <person name="Chibana H."/>
            <person name="Nantel A."/>
            <person name="Magee P.T."/>
        </authorList>
    </citation>
    <scope>GENOME REANNOTATION</scope>
    <source>
        <strain evidence="10">SC5314 / ATCC MYA-2876</strain>
    </source>
</reference>
<evidence type="ECO:0000256" key="7">
    <source>
        <dbReference type="RuleBase" id="RU363059"/>
    </source>
</evidence>
<dbReference type="InParanoid" id="A0A1D8PUC4"/>
<name>A0A1D8PUC4_CANAL</name>
<dbReference type="Proteomes" id="UP000000559">
    <property type="component" value="Chromosome R"/>
</dbReference>
<evidence type="ECO:0000256" key="1">
    <source>
        <dbReference type="ARBA" id="ARBA00004477"/>
    </source>
</evidence>
<accession>A0A1D8PUC4</accession>
<evidence type="ECO:0000313" key="9">
    <source>
        <dbReference type="EMBL" id="AOW31729.1"/>
    </source>
</evidence>
<dbReference type="AlphaFoldDB" id="A0A1D8PUC4"/>
<comment type="caution">
    <text evidence="7">Lacks conserved residue(s) required for the propagation of feature annotation.</text>
</comment>